<proteinExistence type="predicted"/>
<accession>A0AA36DK83</accession>
<evidence type="ECO:0000256" key="1">
    <source>
        <dbReference type="ARBA" id="ARBA00004606"/>
    </source>
</evidence>
<dbReference type="AlphaFoldDB" id="A0AA36DK83"/>
<keyword evidence="4" id="KW-0472">Membrane</keyword>
<evidence type="ECO:0000313" key="6">
    <source>
        <dbReference type="EMBL" id="CAJ0588751.1"/>
    </source>
</evidence>
<evidence type="ECO:0000256" key="4">
    <source>
        <dbReference type="ARBA" id="ARBA00023136"/>
    </source>
</evidence>
<dbReference type="Pfam" id="PF02485">
    <property type="entry name" value="Branch"/>
    <property type="match status" value="1"/>
</dbReference>
<evidence type="ECO:0000256" key="3">
    <source>
        <dbReference type="ARBA" id="ARBA00022679"/>
    </source>
</evidence>
<dbReference type="GO" id="GO:0016757">
    <property type="term" value="F:glycosyltransferase activity"/>
    <property type="evidence" value="ECO:0007669"/>
    <property type="project" value="UniProtKB-KW"/>
</dbReference>
<keyword evidence="3" id="KW-0808">Transferase</keyword>
<keyword evidence="5" id="KW-0325">Glycoprotein</keyword>
<organism evidence="6 7">
    <name type="scientific">Cylicocyclus nassatus</name>
    <name type="common">Nematode worm</name>
    <dbReference type="NCBI Taxonomy" id="53992"/>
    <lineage>
        <taxon>Eukaryota</taxon>
        <taxon>Metazoa</taxon>
        <taxon>Ecdysozoa</taxon>
        <taxon>Nematoda</taxon>
        <taxon>Chromadorea</taxon>
        <taxon>Rhabditida</taxon>
        <taxon>Rhabditina</taxon>
        <taxon>Rhabditomorpha</taxon>
        <taxon>Strongyloidea</taxon>
        <taxon>Strongylidae</taxon>
        <taxon>Cylicocyclus</taxon>
    </lineage>
</organism>
<gene>
    <name evidence="6" type="ORF">CYNAS_LOCUS734</name>
</gene>
<feature type="non-terminal residue" evidence="6">
    <location>
        <position position="381"/>
    </location>
</feature>
<dbReference type="EMBL" id="CATQJL010000001">
    <property type="protein sequence ID" value="CAJ0588751.1"/>
    <property type="molecule type" value="Genomic_DNA"/>
</dbReference>
<evidence type="ECO:0000256" key="5">
    <source>
        <dbReference type="ARBA" id="ARBA00023180"/>
    </source>
</evidence>
<dbReference type="GO" id="GO:0016020">
    <property type="term" value="C:membrane"/>
    <property type="evidence" value="ECO:0007669"/>
    <property type="project" value="UniProtKB-SubCell"/>
</dbReference>
<evidence type="ECO:0000256" key="2">
    <source>
        <dbReference type="ARBA" id="ARBA00022676"/>
    </source>
</evidence>
<evidence type="ECO:0008006" key="8">
    <source>
        <dbReference type="Google" id="ProtNLM"/>
    </source>
</evidence>
<sequence>MGTWKQRLDNLPVFRRKPETQHIACGRILDGDKAYIKNITLKRIKLRNRELNMTCKEVKARILPPRSLKKLEFGVAHARIVYESYEFIEDEIRSSYHPQNFFCFSVDKKAKEDLYSKIFTLSNCLPNVIINPMRYSINSGGRNMNQAHYDCLKLLSKLQGWQYAILLQNYDMMIKSVYETVAILHELNGANDICSRPCESKRWNHTAKWDVRSLKLFRNESQASATQLAANLTIVRDMVQSTISRAAVEWAVKAVDLSTLIKQINTAIYGSDELLWAVLQMSDDLQMPGRFTQKCKQSFVPCITRTAFWSRQKNIIRCPKYRHSVCVFGIENLQLLSESKSLMANKPYPAFDYAIVDCMHELLFNRTHLDQVDHNLDLQFY</sequence>
<comment type="subcellular location">
    <subcellularLocation>
        <location evidence="1">Membrane</location>
        <topology evidence="1">Single-pass type II membrane protein</topology>
    </subcellularLocation>
</comment>
<keyword evidence="7" id="KW-1185">Reference proteome</keyword>
<evidence type="ECO:0000313" key="7">
    <source>
        <dbReference type="Proteomes" id="UP001176961"/>
    </source>
</evidence>
<dbReference type="PANTHER" id="PTHR46671">
    <property type="entry name" value="PROTEIN CBG11221"/>
    <property type="match status" value="1"/>
</dbReference>
<name>A0AA36DK83_CYLNA</name>
<dbReference type="PANTHER" id="PTHR46671:SF7">
    <property type="entry name" value="CORE-2_I-BRANCHING ENZYME"/>
    <property type="match status" value="1"/>
</dbReference>
<dbReference type="InterPro" id="IPR003406">
    <property type="entry name" value="Glyco_trans_14"/>
</dbReference>
<comment type="caution">
    <text evidence="6">The sequence shown here is derived from an EMBL/GenBank/DDBJ whole genome shotgun (WGS) entry which is preliminary data.</text>
</comment>
<reference evidence="6" key="1">
    <citation type="submission" date="2023-07" db="EMBL/GenBank/DDBJ databases">
        <authorList>
            <consortium name="CYATHOMIX"/>
        </authorList>
    </citation>
    <scope>NUCLEOTIDE SEQUENCE</scope>
    <source>
        <strain evidence="6">N/A</strain>
    </source>
</reference>
<dbReference type="Proteomes" id="UP001176961">
    <property type="component" value="Unassembled WGS sequence"/>
</dbReference>
<keyword evidence="2" id="KW-0328">Glycosyltransferase</keyword>
<protein>
    <recommendedName>
        <fullName evidence="8">Core-2/I-Branching enzyme</fullName>
    </recommendedName>
</protein>